<reference evidence="7" key="2">
    <citation type="submission" date="2022-06" db="UniProtKB">
        <authorList>
            <consortium name="EnsemblMetazoa"/>
        </authorList>
    </citation>
    <scope>IDENTIFICATION</scope>
    <source>
        <strain evidence="7">DF5081</strain>
    </source>
</reference>
<dbReference type="Gene3D" id="1.10.100.10">
    <property type="entry name" value="Insulin-like"/>
    <property type="match status" value="1"/>
</dbReference>
<proteinExistence type="inferred from homology"/>
<accession>A0A8R1DQW4</accession>
<keyword evidence="8" id="KW-1185">Reference proteome</keyword>
<evidence type="ECO:0000256" key="1">
    <source>
        <dbReference type="ARBA" id="ARBA00004613"/>
    </source>
</evidence>
<name>A0A8R1DQW4_CAEJA</name>
<protein>
    <recommendedName>
        <fullName evidence="9">INSulin related</fullName>
    </recommendedName>
</protein>
<dbReference type="OMA" id="CESTANI"/>
<dbReference type="EnsemblMetazoa" id="CJA08429.1">
    <property type="protein sequence ID" value="CJA08429.1"/>
    <property type="gene ID" value="WBGene00127632"/>
</dbReference>
<reference evidence="8" key="1">
    <citation type="submission" date="2010-08" db="EMBL/GenBank/DDBJ databases">
        <authorList>
            <consortium name="Caenorhabditis japonica Sequencing Consortium"/>
            <person name="Wilson R.K."/>
        </authorList>
    </citation>
    <scope>NUCLEOTIDE SEQUENCE [LARGE SCALE GENOMIC DNA]</scope>
    <source>
        <strain evidence="8">DF5081</strain>
    </source>
</reference>
<evidence type="ECO:0000313" key="7">
    <source>
        <dbReference type="EnsemblMetazoa" id="CJA08429.1"/>
    </source>
</evidence>
<dbReference type="Proteomes" id="UP000005237">
    <property type="component" value="Unassembled WGS sequence"/>
</dbReference>
<sequence length="76" mass="8201">MSRLMFYTLLVLLTLQLHAGVDAIDDAYRKIFSCGMILVKRIDIVCGGKCESTANIATLACGVGMTDADLRSLCCP</sequence>
<evidence type="ECO:0000256" key="4">
    <source>
        <dbReference type="ARBA" id="ARBA00022729"/>
    </source>
</evidence>
<evidence type="ECO:0000256" key="2">
    <source>
        <dbReference type="ARBA" id="ARBA00009034"/>
    </source>
</evidence>
<comment type="subcellular location">
    <subcellularLocation>
        <location evidence="1">Secreted</location>
    </subcellularLocation>
</comment>
<feature type="signal peptide" evidence="6">
    <location>
        <begin position="1"/>
        <end position="23"/>
    </location>
</feature>
<keyword evidence="4 6" id="KW-0732">Signal</keyword>
<comment type="similarity">
    <text evidence="2">Belongs to the insulin family.</text>
</comment>
<keyword evidence="5" id="KW-1015">Disulfide bond</keyword>
<evidence type="ECO:0000256" key="3">
    <source>
        <dbReference type="ARBA" id="ARBA00022525"/>
    </source>
</evidence>
<dbReference type="Pfam" id="PF03488">
    <property type="entry name" value="Ins_beta"/>
    <property type="match status" value="1"/>
</dbReference>
<evidence type="ECO:0000256" key="5">
    <source>
        <dbReference type="ARBA" id="ARBA00023157"/>
    </source>
</evidence>
<dbReference type="GO" id="GO:0005576">
    <property type="term" value="C:extracellular region"/>
    <property type="evidence" value="ECO:0007669"/>
    <property type="project" value="UniProtKB-SubCell"/>
</dbReference>
<dbReference type="AlphaFoldDB" id="A0A8R1DQW4"/>
<dbReference type="InterPro" id="IPR003235">
    <property type="entry name" value="Nem_insulin-like_b-type"/>
</dbReference>
<feature type="chain" id="PRO_5035825718" description="INSulin related" evidence="6">
    <location>
        <begin position="24"/>
        <end position="76"/>
    </location>
</feature>
<evidence type="ECO:0008006" key="9">
    <source>
        <dbReference type="Google" id="ProtNLM"/>
    </source>
</evidence>
<keyword evidence="3" id="KW-0964">Secreted</keyword>
<organism evidence="7 8">
    <name type="scientific">Caenorhabditis japonica</name>
    <dbReference type="NCBI Taxonomy" id="281687"/>
    <lineage>
        <taxon>Eukaryota</taxon>
        <taxon>Metazoa</taxon>
        <taxon>Ecdysozoa</taxon>
        <taxon>Nematoda</taxon>
        <taxon>Chromadorea</taxon>
        <taxon>Rhabditida</taxon>
        <taxon>Rhabditina</taxon>
        <taxon>Rhabditomorpha</taxon>
        <taxon>Rhabditoidea</taxon>
        <taxon>Rhabditidae</taxon>
        <taxon>Peloderinae</taxon>
        <taxon>Caenorhabditis</taxon>
    </lineage>
</organism>
<evidence type="ECO:0000256" key="6">
    <source>
        <dbReference type="SAM" id="SignalP"/>
    </source>
</evidence>
<evidence type="ECO:0000313" key="8">
    <source>
        <dbReference type="Proteomes" id="UP000005237"/>
    </source>
</evidence>
<dbReference type="GO" id="GO:0005179">
    <property type="term" value="F:hormone activity"/>
    <property type="evidence" value="ECO:0007669"/>
    <property type="project" value="InterPro"/>
</dbReference>